<dbReference type="GO" id="GO:0006355">
    <property type="term" value="P:regulation of DNA-templated transcription"/>
    <property type="evidence" value="ECO:0007669"/>
    <property type="project" value="InterPro"/>
</dbReference>
<dbReference type="InterPro" id="IPR000792">
    <property type="entry name" value="Tscrpt_reg_LuxR_C"/>
</dbReference>
<organism evidence="2 3">
    <name type="scientific">Novosphingobium umbonatum</name>
    <dbReference type="NCBI Taxonomy" id="1908524"/>
    <lineage>
        <taxon>Bacteria</taxon>
        <taxon>Pseudomonadati</taxon>
        <taxon>Pseudomonadota</taxon>
        <taxon>Alphaproteobacteria</taxon>
        <taxon>Sphingomonadales</taxon>
        <taxon>Sphingomonadaceae</taxon>
        <taxon>Novosphingobium</taxon>
    </lineage>
</organism>
<dbReference type="GO" id="GO:0003677">
    <property type="term" value="F:DNA binding"/>
    <property type="evidence" value="ECO:0007669"/>
    <property type="project" value="InterPro"/>
</dbReference>
<proteinExistence type="predicted"/>
<dbReference type="OrthoDB" id="5497412at2"/>
<name>A0A437N016_9SPHN</name>
<gene>
    <name evidence="2" type="ORF">EOE18_16625</name>
</gene>
<dbReference type="EMBL" id="SACO01000018">
    <property type="protein sequence ID" value="RVU03239.1"/>
    <property type="molecule type" value="Genomic_DNA"/>
</dbReference>
<sequence>MRLDLDGLYAAIDDDKAFSTLSLRLAEAAGTRSAVFVELEAGGVPVALQAKYWSDDIVGHYIQDYIHQDPWTALGVKVGRFDRAAALDAIMTPEQFQQTAIYNELYRAYGDDTGRCLAVVPNLAKAGVMLAVHRAASDAAFTAKDQAGLDDIYRHLNRILSLRQMVGHARDKAASLQDLADQSDQGLVRVDKDLRVLGLSARAQQMFDQRDGLALRNSRIDVTPALHAALKSAVAAMIDRNMDAQSGFLCRRPSGLRPYRIVVLPAGFHGQSGAILKLDDPEAHPAPATMMAVQNAYGLSNMEAALAQNLLAEKSVEEIAAGRGVGRETIKSQMKSLFHKTGVSRQTSLLKLLATFPRRG</sequence>
<evidence type="ECO:0000313" key="2">
    <source>
        <dbReference type="EMBL" id="RVU03239.1"/>
    </source>
</evidence>
<keyword evidence="3" id="KW-1185">Reference proteome</keyword>
<dbReference type="RefSeq" id="WP_127711597.1">
    <property type="nucleotide sequence ID" value="NZ_SACO01000018.1"/>
</dbReference>
<reference evidence="2 3" key="1">
    <citation type="submission" date="2019-01" db="EMBL/GenBank/DDBJ databases">
        <authorList>
            <person name="Chen W.-M."/>
        </authorList>
    </citation>
    <scope>NUCLEOTIDE SEQUENCE [LARGE SCALE GENOMIC DNA]</scope>
    <source>
        <strain evidence="2 3">FSY-9</strain>
    </source>
</reference>
<dbReference type="Proteomes" id="UP000282837">
    <property type="component" value="Unassembled WGS sequence"/>
</dbReference>
<evidence type="ECO:0000313" key="3">
    <source>
        <dbReference type="Proteomes" id="UP000282837"/>
    </source>
</evidence>
<dbReference type="InterPro" id="IPR016032">
    <property type="entry name" value="Sig_transdc_resp-reg_C-effctor"/>
</dbReference>
<dbReference type="AlphaFoldDB" id="A0A437N016"/>
<dbReference type="SUPFAM" id="SSF46894">
    <property type="entry name" value="C-terminal effector domain of the bipartite response regulators"/>
    <property type="match status" value="1"/>
</dbReference>
<dbReference type="InterPro" id="IPR036388">
    <property type="entry name" value="WH-like_DNA-bd_sf"/>
</dbReference>
<dbReference type="Gene3D" id="1.10.10.10">
    <property type="entry name" value="Winged helix-like DNA-binding domain superfamily/Winged helix DNA-binding domain"/>
    <property type="match status" value="1"/>
</dbReference>
<dbReference type="SMART" id="SM00421">
    <property type="entry name" value="HTH_LUXR"/>
    <property type="match status" value="1"/>
</dbReference>
<accession>A0A437N016</accession>
<evidence type="ECO:0000259" key="1">
    <source>
        <dbReference type="SMART" id="SM00421"/>
    </source>
</evidence>
<comment type="caution">
    <text evidence="2">The sequence shown here is derived from an EMBL/GenBank/DDBJ whole genome shotgun (WGS) entry which is preliminary data.</text>
</comment>
<feature type="domain" description="HTH luxR-type" evidence="1">
    <location>
        <begin position="296"/>
        <end position="353"/>
    </location>
</feature>
<protein>
    <submittedName>
        <fullName evidence="2">Helix-turn-helix transcriptional regulator</fullName>
    </submittedName>
</protein>